<evidence type="ECO:0000313" key="2">
    <source>
        <dbReference type="Proteomes" id="UP001266305"/>
    </source>
</evidence>
<organism evidence="1 2">
    <name type="scientific">Saguinus oedipus</name>
    <name type="common">Cotton-top tamarin</name>
    <name type="synonym">Oedipomidas oedipus</name>
    <dbReference type="NCBI Taxonomy" id="9490"/>
    <lineage>
        <taxon>Eukaryota</taxon>
        <taxon>Metazoa</taxon>
        <taxon>Chordata</taxon>
        <taxon>Craniata</taxon>
        <taxon>Vertebrata</taxon>
        <taxon>Euteleostomi</taxon>
        <taxon>Mammalia</taxon>
        <taxon>Eutheria</taxon>
        <taxon>Euarchontoglires</taxon>
        <taxon>Primates</taxon>
        <taxon>Haplorrhini</taxon>
        <taxon>Platyrrhini</taxon>
        <taxon>Cebidae</taxon>
        <taxon>Callitrichinae</taxon>
        <taxon>Saguinus</taxon>
    </lineage>
</organism>
<comment type="caution">
    <text evidence="1">The sequence shown here is derived from an EMBL/GenBank/DDBJ whole genome shotgun (WGS) entry which is preliminary data.</text>
</comment>
<keyword evidence="2" id="KW-1185">Reference proteome</keyword>
<name>A0ABQ9TTK9_SAGOE</name>
<proteinExistence type="predicted"/>
<accession>A0ABQ9TTK9</accession>
<dbReference type="Proteomes" id="UP001266305">
    <property type="component" value="Unassembled WGS sequence"/>
</dbReference>
<reference evidence="1 2" key="1">
    <citation type="submission" date="2023-05" db="EMBL/GenBank/DDBJ databases">
        <title>B98-5 Cell Line De Novo Hybrid Assembly: An Optical Mapping Approach.</title>
        <authorList>
            <person name="Kananen K."/>
            <person name="Auerbach J.A."/>
            <person name="Kautto E."/>
            <person name="Blachly J.S."/>
        </authorList>
    </citation>
    <scope>NUCLEOTIDE SEQUENCE [LARGE SCALE GENOMIC DNA]</scope>
    <source>
        <strain evidence="1">B95-8</strain>
        <tissue evidence="1">Cell line</tissue>
    </source>
</reference>
<gene>
    <name evidence="1" type="ORF">P7K49_034030</name>
</gene>
<dbReference type="EMBL" id="JASSZA010000019">
    <property type="protein sequence ID" value="KAK2088123.1"/>
    <property type="molecule type" value="Genomic_DNA"/>
</dbReference>
<sequence>MHGYKRASTESPAMLPSQRWEPCCYRSYLCTPLGKQDSDMRQSHFLRHTIGKDGSSRLAQALWPPSYEVTPAENSMICLNHSDSCSLWLPCGWDPVPPQENSLNDYVSDRECTESFQRFGTTNRKLQNFPGFLQPHLV</sequence>
<protein>
    <submittedName>
        <fullName evidence="1">Uncharacterized protein</fullName>
    </submittedName>
</protein>
<evidence type="ECO:0000313" key="1">
    <source>
        <dbReference type="EMBL" id="KAK2088123.1"/>
    </source>
</evidence>